<evidence type="ECO:0000259" key="1">
    <source>
        <dbReference type="Pfam" id="PF08241"/>
    </source>
</evidence>
<protein>
    <submittedName>
        <fullName evidence="2">Class I SAM-dependent methyltransferase</fullName>
        <ecNumber evidence="2">2.1.1.222</ecNumber>
        <ecNumber evidence="2">2.1.1.64</ecNumber>
    </submittedName>
</protein>
<dbReference type="GO" id="GO:0102208">
    <property type="term" value="F:2-polyprenyl-6-hydroxyphenol methylase activity"/>
    <property type="evidence" value="ECO:0007669"/>
    <property type="project" value="UniProtKB-EC"/>
</dbReference>
<dbReference type="PANTHER" id="PTHR43861:SF1">
    <property type="entry name" value="TRANS-ACONITATE 2-METHYLTRANSFERASE"/>
    <property type="match status" value="1"/>
</dbReference>
<gene>
    <name evidence="2" type="ORF">ACFQ4A_09885</name>
</gene>
<feature type="domain" description="Methyltransferase type 11" evidence="1">
    <location>
        <begin position="53"/>
        <end position="145"/>
    </location>
</feature>
<sequence>MPDHFDWHQEAQWQWDNRAESWSARSMDMWDSGSRKAIVPFIQSHLKQGSSILDIGCGDGYGSYKLHRSGYHVTGMDISGEMIRLASEKPEQAGISFLKGDITSLPFDANSLDSIMAINVMEWTESPEKAIQELDRVVKKGGLLFAGILGPTAGPRMNSYPRLHGEKAICNTMMPWEFQQLATENNFSYADGFGIYKKGVNERHYKDVALDLQQALTFMYVFMLRKAGE</sequence>
<dbReference type="CDD" id="cd02440">
    <property type="entry name" value="AdoMet_MTases"/>
    <property type="match status" value="1"/>
</dbReference>
<dbReference type="Pfam" id="PF08241">
    <property type="entry name" value="Methyltransf_11"/>
    <property type="match status" value="1"/>
</dbReference>
<evidence type="ECO:0000313" key="3">
    <source>
        <dbReference type="Proteomes" id="UP001597178"/>
    </source>
</evidence>
<organism evidence="2 3">
    <name type="scientific">Lentibacillus salinarum</name>
    <dbReference type="NCBI Taxonomy" id="446820"/>
    <lineage>
        <taxon>Bacteria</taxon>
        <taxon>Bacillati</taxon>
        <taxon>Bacillota</taxon>
        <taxon>Bacilli</taxon>
        <taxon>Bacillales</taxon>
        <taxon>Bacillaceae</taxon>
        <taxon>Lentibacillus</taxon>
    </lineage>
</organism>
<dbReference type="Gene3D" id="3.40.50.150">
    <property type="entry name" value="Vaccinia Virus protein VP39"/>
    <property type="match status" value="1"/>
</dbReference>
<keyword evidence="2" id="KW-0808">Transferase</keyword>
<dbReference type="EC" id="2.1.1.222" evidence="2"/>
<dbReference type="GO" id="GO:0032259">
    <property type="term" value="P:methylation"/>
    <property type="evidence" value="ECO:0007669"/>
    <property type="project" value="UniProtKB-KW"/>
</dbReference>
<keyword evidence="3" id="KW-1185">Reference proteome</keyword>
<keyword evidence="2" id="KW-0489">Methyltransferase</keyword>
<evidence type="ECO:0000313" key="2">
    <source>
        <dbReference type="EMBL" id="MFD1361964.1"/>
    </source>
</evidence>
<reference evidence="3" key="1">
    <citation type="journal article" date="2019" name="Int. J. Syst. Evol. Microbiol.">
        <title>The Global Catalogue of Microorganisms (GCM) 10K type strain sequencing project: providing services to taxonomists for standard genome sequencing and annotation.</title>
        <authorList>
            <consortium name="The Broad Institute Genomics Platform"/>
            <consortium name="The Broad Institute Genome Sequencing Center for Infectious Disease"/>
            <person name="Wu L."/>
            <person name="Ma J."/>
        </authorList>
    </citation>
    <scope>NUCLEOTIDE SEQUENCE [LARGE SCALE GENOMIC DNA]</scope>
    <source>
        <strain evidence="3">CCUG 54822</strain>
    </source>
</reference>
<dbReference type="InterPro" id="IPR029063">
    <property type="entry name" value="SAM-dependent_MTases_sf"/>
</dbReference>
<comment type="caution">
    <text evidence="2">The sequence shown here is derived from an EMBL/GenBank/DDBJ whole genome shotgun (WGS) entry which is preliminary data.</text>
</comment>
<dbReference type="RefSeq" id="WP_382400040.1">
    <property type="nucleotide sequence ID" value="NZ_JBHTNH010000021.1"/>
</dbReference>
<dbReference type="SUPFAM" id="SSF53335">
    <property type="entry name" value="S-adenosyl-L-methionine-dependent methyltransferases"/>
    <property type="match status" value="1"/>
</dbReference>
<dbReference type="GO" id="GO:0061542">
    <property type="term" value="F:3-demethylubiquinol 3-O-methyltransferase activity"/>
    <property type="evidence" value="ECO:0007669"/>
    <property type="project" value="UniProtKB-EC"/>
</dbReference>
<dbReference type="PANTHER" id="PTHR43861">
    <property type="entry name" value="TRANS-ACONITATE 2-METHYLTRANSFERASE-RELATED"/>
    <property type="match status" value="1"/>
</dbReference>
<dbReference type="EMBL" id="JBHTNH010000021">
    <property type="protein sequence ID" value="MFD1361964.1"/>
    <property type="molecule type" value="Genomic_DNA"/>
</dbReference>
<proteinExistence type="predicted"/>
<accession>A0ABW3ZUM2</accession>
<name>A0ABW3ZUM2_9BACI</name>
<dbReference type="Proteomes" id="UP001597178">
    <property type="component" value="Unassembled WGS sequence"/>
</dbReference>
<dbReference type="InterPro" id="IPR013216">
    <property type="entry name" value="Methyltransf_11"/>
</dbReference>
<dbReference type="EC" id="2.1.1.64" evidence="2"/>